<feature type="signal peptide" evidence="6">
    <location>
        <begin position="1"/>
        <end position="21"/>
    </location>
</feature>
<evidence type="ECO:0000256" key="4">
    <source>
        <dbReference type="ARBA" id="ARBA00022729"/>
    </source>
</evidence>
<dbReference type="PROSITE" id="PS51257">
    <property type="entry name" value="PROKAR_LIPOPROTEIN"/>
    <property type="match status" value="1"/>
</dbReference>
<dbReference type="GO" id="GO:1901982">
    <property type="term" value="F:maltose binding"/>
    <property type="evidence" value="ECO:0007669"/>
    <property type="project" value="TreeGrafter"/>
</dbReference>
<dbReference type="GO" id="GO:0042956">
    <property type="term" value="P:maltodextrin transmembrane transport"/>
    <property type="evidence" value="ECO:0007669"/>
    <property type="project" value="TreeGrafter"/>
</dbReference>
<evidence type="ECO:0000256" key="2">
    <source>
        <dbReference type="ARBA" id="ARBA00022448"/>
    </source>
</evidence>
<dbReference type="Proteomes" id="UP000264006">
    <property type="component" value="Chromosome"/>
</dbReference>
<dbReference type="GO" id="GO:0015144">
    <property type="term" value="F:carbohydrate transmembrane transporter activity"/>
    <property type="evidence" value="ECO:0007669"/>
    <property type="project" value="InterPro"/>
</dbReference>
<comment type="similarity">
    <text evidence="1">Belongs to the bacterial solute-binding protein 1 family.</text>
</comment>
<feature type="compositionally biased region" description="Acidic residues" evidence="5">
    <location>
        <begin position="40"/>
        <end position="77"/>
    </location>
</feature>
<evidence type="ECO:0000256" key="1">
    <source>
        <dbReference type="ARBA" id="ARBA00008520"/>
    </source>
</evidence>
<evidence type="ECO:0000256" key="6">
    <source>
        <dbReference type="SAM" id="SignalP"/>
    </source>
</evidence>
<protein>
    <submittedName>
        <fullName evidence="7">Maltose/maltodextrin ABC transporter, substrate binding periplasmic protein MalE</fullName>
    </submittedName>
</protein>
<dbReference type="InterPro" id="IPR006059">
    <property type="entry name" value="SBP"/>
</dbReference>
<dbReference type="RefSeq" id="WP_164710681.1">
    <property type="nucleotide sequence ID" value="NZ_CP031165.1"/>
</dbReference>
<reference evidence="7 8" key="1">
    <citation type="submission" date="2018-09" db="EMBL/GenBank/DDBJ databases">
        <title>Complete genome sequence of Euzebya sp. DY32-46 isolated from seawater of Pacific Ocean.</title>
        <authorList>
            <person name="Xu L."/>
            <person name="Wu Y.-H."/>
            <person name="Xu X.-W."/>
        </authorList>
    </citation>
    <scope>NUCLEOTIDE SEQUENCE [LARGE SCALE GENOMIC DNA]</scope>
    <source>
        <strain evidence="7 8">DY32-46</strain>
    </source>
</reference>
<evidence type="ECO:0000256" key="3">
    <source>
        <dbReference type="ARBA" id="ARBA00022597"/>
    </source>
</evidence>
<gene>
    <name evidence="7" type="ORF">DVS28_a3535</name>
</gene>
<dbReference type="PANTHER" id="PTHR30061:SF50">
    <property type="entry name" value="MALTOSE_MALTODEXTRIN-BINDING PERIPLASMIC PROTEIN"/>
    <property type="match status" value="1"/>
</dbReference>
<name>A0A346Y161_9ACTN</name>
<evidence type="ECO:0000313" key="7">
    <source>
        <dbReference type="EMBL" id="AXV08208.1"/>
    </source>
</evidence>
<proteinExistence type="inferred from homology"/>
<sequence length="464" mass="48925">MKRHVLVMLMMVLAVIATACASDDATTDDSSEGAAVETTDAPEDDVATEEEPAEEEATEEEAATDATEDDAAAEPTEDAPVARADADLVIWADETRVQALEPFVEQFGVDNGITVALQELEFDEIRSQFSTAAPAGEGPDIIVGAHDWLGELVTNGLVAPIDLANAGEYAEVAIDAMTYDGQLYGVPYAIENIALVRNTDLVPDAPATFEELEQIALDLQSSGDVEIGLALQADAADPYHNYPLFTAFGASVFAVNDDGTYNPDELGLDTPEGLAAAEQFGAWVESGLINPSITYDVMVDSFASGNAAFAITGPWAVSQEDPPGFRAQGVNYAVSPIPSIQGGTPEPFVGVQGLMISSFSEQGLLAQTFVQDFIGTEEVQLALFEAGGRPPALLAAFDQVADDPDVQGFGESGQNGAPLPAIPEMGSVWTAWTDAYELIYDQQGTPTENFQAAADQIRNLIAEG</sequence>
<dbReference type="InterPro" id="IPR006060">
    <property type="entry name" value="Maltose/Cyclodextrin-bd"/>
</dbReference>
<keyword evidence="4 6" id="KW-0732">Signal</keyword>
<dbReference type="GO" id="GO:0015768">
    <property type="term" value="P:maltose transport"/>
    <property type="evidence" value="ECO:0007669"/>
    <property type="project" value="TreeGrafter"/>
</dbReference>
<dbReference type="PRINTS" id="PR00181">
    <property type="entry name" value="MALTOSEBP"/>
</dbReference>
<feature type="chain" id="PRO_5016823199" evidence="6">
    <location>
        <begin position="22"/>
        <end position="464"/>
    </location>
</feature>
<dbReference type="GO" id="GO:0055052">
    <property type="term" value="C:ATP-binding cassette (ABC) transporter complex, substrate-binding subunit-containing"/>
    <property type="evidence" value="ECO:0007669"/>
    <property type="project" value="TreeGrafter"/>
</dbReference>
<dbReference type="CDD" id="cd13586">
    <property type="entry name" value="PBP2_Maltose_binding_like"/>
    <property type="match status" value="1"/>
</dbReference>
<organism evidence="7 8">
    <name type="scientific">Euzebya pacifica</name>
    <dbReference type="NCBI Taxonomy" id="1608957"/>
    <lineage>
        <taxon>Bacteria</taxon>
        <taxon>Bacillati</taxon>
        <taxon>Actinomycetota</taxon>
        <taxon>Nitriliruptoria</taxon>
        <taxon>Euzebyales</taxon>
    </lineage>
</organism>
<dbReference type="PANTHER" id="PTHR30061">
    <property type="entry name" value="MALTOSE-BINDING PERIPLASMIC PROTEIN"/>
    <property type="match status" value="1"/>
</dbReference>
<evidence type="ECO:0000313" key="8">
    <source>
        <dbReference type="Proteomes" id="UP000264006"/>
    </source>
</evidence>
<dbReference type="Pfam" id="PF13416">
    <property type="entry name" value="SBP_bac_8"/>
    <property type="match status" value="1"/>
</dbReference>
<dbReference type="Gene3D" id="3.40.190.10">
    <property type="entry name" value="Periplasmic binding protein-like II"/>
    <property type="match status" value="2"/>
</dbReference>
<dbReference type="EMBL" id="CP031165">
    <property type="protein sequence ID" value="AXV08208.1"/>
    <property type="molecule type" value="Genomic_DNA"/>
</dbReference>
<dbReference type="AlphaFoldDB" id="A0A346Y161"/>
<feature type="region of interest" description="Disordered" evidence="5">
    <location>
        <begin position="24"/>
        <end position="82"/>
    </location>
</feature>
<accession>A0A346Y161</accession>
<keyword evidence="2" id="KW-0813">Transport</keyword>
<dbReference type="SUPFAM" id="SSF53850">
    <property type="entry name" value="Periplasmic binding protein-like II"/>
    <property type="match status" value="1"/>
</dbReference>
<dbReference type="KEGG" id="euz:DVS28_a3535"/>
<evidence type="ECO:0000256" key="5">
    <source>
        <dbReference type="SAM" id="MobiDB-lite"/>
    </source>
</evidence>
<keyword evidence="8" id="KW-1185">Reference proteome</keyword>
<keyword evidence="3" id="KW-0762">Sugar transport</keyword>